<dbReference type="Gene3D" id="3.30.110.40">
    <property type="entry name" value="TusA-like domain"/>
    <property type="match status" value="1"/>
</dbReference>
<dbReference type="PANTHER" id="PTHR33279:SF6">
    <property type="entry name" value="SULFUR CARRIER PROTEIN YEDF-RELATED"/>
    <property type="match status" value="1"/>
</dbReference>
<dbReference type="SUPFAM" id="SSF64307">
    <property type="entry name" value="SirA-like"/>
    <property type="match status" value="1"/>
</dbReference>
<reference evidence="3 4" key="1">
    <citation type="journal article" date="2022" name="Microbiol. Resour. Announc.">
        <title>Complete Genome Sequence of the Hyperthermophilic and Acidophilic Archaeon Saccharolobus caldissimus Strain HS-3T.</title>
        <authorList>
            <person name="Sakai H.D."/>
            <person name="Kurosawa N."/>
        </authorList>
    </citation>
    <scope>NUCLEOTIDE SEQUENCE [LARGE SCALE GENOMIC DNA]</scope>
    <source>
        <strain evidence="3 4">JCM32116</strain>
    </source>
</reference>
<dbReference type="InterPro" id="IPR036868">
    <property type="entry name" value="TusA-like_sf"/>
</dbReference>
<dbReference type="Proteomes" id="UP001319921">
    <property type="component" value="Chromosome"/>
</dbReference>
<accession>A0AAQ4CUX2</accession>
<protein>
    <recommendedName>
        <fullName evidence="2">UPF0033 domain-containing protein</fullName>
    </recommendedName>
</protein>
<dbReference type="AlphaFoldDB" id="A0AAQ4CUX2"/>
<dbReference type="GeneID" id="68867338"/>
<evidence type="ECO:0000259" key="2">
    <source>
        <dbReference type="Pfam" id="PF01206"/>
    </source>
</evidence>
<dbReference type="RefSeq" id="WP_229569986.1">
    <property type="nucleotide sequence ID" value="NZ_AP025226.1"/>
</dbReference>
<evidence type="ECO:0000313" key="3">
    <source>
        <dbReference type="EMBL" id="BDB99603.1"/>
    </source>
</evidence>
<evidence type="ECO:0000256" key="1">
    <source>
        <dbReference type="ARBA" id="ARBA00008984"/>
    </source>
</evidence>
<proteinExistence type="inferred from homology"/>
<organism evidence="3 4">
    <name type="scientific">Saccharolobus caldissimus</name>
    <dbReference type="NCBI Taxonomy" id="1702097"/>
    <lineage>
        <taxon>Archaea</taxon>
        <taxon>Thermoproteota</taxon>
        <taxon>Thermoprotei</taxon>
        <taxon>Sulfolobales</taxon>
        <taxon>Sulfolobaceae</taxon>
        <taxon>Saccharolobus</taxon>
    </lineage>
</organism>
<dbReference type="PANTHER" id="PTHR33279">
    <property type="entry name" value="SULFUR CARRIER PROTEIN YEDF-RELATED"/>
    <property type="match status" value="1"/>
</dbReference>
<name>A0AAQ4CUX2_9CREN</name>
<dbReference type="InterPro" id="IPR001455">
    <property type="entry name" value="TusA-like"/>
</dbReference>
<keyword evidence="4" id="KW-1185">Reference proteome</keyword>
<feature type="domain" description="UPF0033" evidence="2">
    <location>
        <begin position="139"/>
        <end position="201"/>
    </location>
</feature>
<dbReference type="Pfam" id="PF01206">
    <property type="entry name" value="TusA"/>
    <property type="match status" value="1"/>
</dbReference>
<sequence>MISKVKMTAKLKIEKIEPLLNVEKYGRIYQLREVKRLDYGYKAKIKWIKSEFNVLVKVKKNLIEIIEENGKFSISINFNNNRKADVTLNCSPIASALLAPLAWKIVKNLENYSEYVPNVNSIYVNSSSLLELFKTKPSITLDLRGVTCPIPEIEAKKAILNAKPFEAIEVLVDHPAAILYTLPEVARVFNCRYEVINRGDYASFIFICGRRGQENNLQLEDIRNMIRDEREIAKLYIYFDKIIRQEKVDKFTPDLLCGEGLTLIVASPEGRGWLLTAVVDNDRLISARLDYGNVKLYDDDAVNMLTDFNGIINVYYLKH</sequence>
<dbReference type="KEGG" id="scas:SACC_26200"/>
<comment type="similarity">
    <text evidence="1">Belongs to the sulfur carrier protein TusA family.</text>
</comment>
<evidence type="ECO:0000313" key="4">
    <source>
        <dbReference type="Proteomes" id="UP001319921"/>
    </source>
</evidence>
<dbReference type="EMBL" id="AP025226">
    <property type="protein sequence ID" value="BDB99603.1"/>
    <property type="molecule type" value="Genomic_DNA"/>
</dbReference>
<dbReference type="CDD" id="cd00291">
    <property type="entry name" value="SirA_YedF_YeeD"/>
    <property type="match status" value="1"/>
</dbReference>
<gene>
    <name evidence="3" type="ORF">SACC_26200</name>
</gene>